<dbReference type="RefSeq" id="XP_052947823.1">
    <property type="nucleotide sequence ID" value="XM_053091982.1"/>
</dbReference>
<evidence type="ECO:0000313" key="1">
    <source>
        <dbReference type="EMBL" id="KAI9638046.1"/>
    </source>
</evidence>
<evidence type="ECO:0000313" key="2">
    <source>
        <dbReference type="Proteomes" id="UP001164286"/>
    </source>
</evidence>
<keyword evidence="2" id="KW-1185">Reference proteome</keyword>
<name>A0AA38HCY6_9TREE</name>
<reference evidence="1" key="1">
    <citation type="journal article" date="2022" name="G3 (Bethesda)">
        <title>High quality genome of the basidiomycete yeast Dioszegia hungarica PDD-24b-2 isolated from cloud water.</title>
        <authorList>
            <person name="Jarrige D."/>
            <person name="Haridas S."/>
            <person name="Bleykasten-Grosshans C."/>
            <person name="Joly M."/>
            <person name="Nadalig T."/>
            <person name="Sancelme M."/>
            <person name="Vuilleumier S."/>
            <person name="Grigoriev I.V."/>
            <person name="Amato P."/>
            <person name="Bringel F."/>
        </authorList>
    </citation>
    <scope>NUCLEOTIDE SEQUENCE</scope>
    <source>
        <strain evidence="1">PDD-24b-2</strain>
    </source>
</reference>
<dbReference type="GeneID" id="77731187"/>
<organism evidence="1 2">
    <name type="scientific">Dioszegia hungarica</name>
    <dbReference type="NCBI Taxonomy" id="4972"/>
    <lineage>
        <taxon>Eukaryota</taxon>
        <taxon>Fungi</taxon>
        <taxon>Dikarya</taxon>
        <taxon>Basidiomycota</taxon>
        <taxon>Agaricomycotina</taxon>
        <taxon>Tremellomycetes</taxon>
        <taxon>Tremellales</taxon>
        <taxon>Bulleribasidiaceae</taxon>
        <taxon>Dioszegia</taxon>
    </lineage>
</organism>
<dbReference type="EMBL" id="JAKWFO010000003">
    <property type="protein sequence ID" value="KAI9638046.1"/>
    <property type="molecule type" value="Genomic_DNA"/>
</dbReference>
<gene>
    <name evidence="1" type="ORF">MKK02DRAFT_42428</name>
</gene>
<comment type="caution">
    <text evidence="1">The sequence shown here is derived from an EMBL/GenBank/DDBJ whole genome shotgun (WGS) entry which is preliminary data.</text>
</comment>
<dbReference type="Proteomes" id="UP001164286">
    <property type="component" value="Unassembled WGS sequence"/>
</dbReference>
<accession>A0AA38HCY6</accession>
<dbReference type="AlphaFoldDB" id="A0AA38HCY6"/>
<sequence length="476" mass="53810">MSPSDSSKSIASMFKSFLTNLPSHGTTLEEPHFDSRFDQTQSRLLQLPTELLAQIFEFDTFPMFRTGLDADLRDYALRRRMRDYPDKYPSEETVPRQSAMLTYAKLCRRTWGDISSMCEEKGGTLVIHNPGAYFPTRKKATLARAGASLKDTFTDLARHSRTSSEPKSDDLPRLRPTCLVITSSECFRESYDENNNEIEGAWLPEFWTQAADGMEEYQRAHRQHKRHRSHGSHVLPPVPSLERTKKIVFNAADLLVNPMTLERTRKQYPRPKDWSIGVQDLQRAGSTIASTACTIGADICFLDPECRFYEPLSCPGLNSTWHMTGICLERHCKALDLHTGPQVWRIEHVQVPGKATASVFIETQLVDEAASHFEKDVKGPESLDIQIMHLPELTDPTERAEYLLRIKNGMEARMLSNGVSIKTADGKDRIRPSWLQVPRIVDGIETDVLTDMIPCGVCSDRARRGLDPFPSAPAEA</sequence>
<protein>
    <submittedName>
        <fullName evidence="1">Uncharacterized protein</fullName>
    </submittedName>
</protein>
<proteinExistence type="predicted"/>